<dbReference type="AlphaFoldDB" id="B9JAK4"/>
<evidence type="ECO:0000313" key="2">
    <source>
        <dbReference type="Proteomes" id="UP000001600"/>
    </source>
</evidence>
<evidence type="ECO:0000313" key="1">
    <source>
        <dbReference type="EMBL" id="ACM25687.1"/>
    </source>
</evidence>
<dbReference type="InterPro" id="IPR046597">
    <property type="entry name" value="DUF6656"/>
</dbReference>
<gene>
    <name evidence="1" type="ordered locus">Arad_1176</name>
</gene>
<dbReference type="Proteomes" id="UP000001600">
    <property type="component" value="Chromosome 1"/>
</dbReference>
<sequence>MIYHSVSRSPSRAGMAKLRYFDAKKPADPEPTLPAPGYTEFLRTGRINRDKTHWLAEERRYLTFEEVAERTATKLRNAGETTHGRLNSFHQSIRFPKLIFHHTLRDTPHLGYCHVTAARTQFAQYEEVSWAFYIANFFARLGQNDNFFEDISLKYSRMYFAVAIRPDEDASKKKLTINREVRGNGVLFHTHDPQIAIRNVLLLGARNEQLRDIIRQL</sequence>
<name>B9JAK4_RHIR8</name>
<dbReference type="eggNOG" id="ENOG5033UVS">
    <property type="taxonomic scope" value="Bacteria"/>
</dbReference>
<accession>B9JAK4</accession>
<protein>
    <submittedName>
        <fullName evidence="1">Uncharacterized protein</fullName>
    </submittedName>
</protein>
<dbReference type="HOGENOM" id="CLU_1383363_0_0_5"/>
<reference evidence="1 2" key="1">
    <citation type="journal article" date="2009" name="J. Bacteriol.">
        <title>Genome sequences of three Agrobacterium biovars help elucidate the evolution of multichromosome genomes in bacteria.</title>
        <authorList>
            <person name="Slater S.C."/>
            <person name="Goldman B.S."/>
            <person name="Goodner B."/>
            <person name="Setubal J.C."/>
            <person name="Farrand S.K."/>
            <person name="Nester E.W."/>
            <person name="Burr T.J."/>
            <person name="Banta L."/>
            <person name="Dickerman A.W."/>
            <person name="Paulsen I."/>
            <person name="Otten L."/>
            <person name="Suen G."/>
            <person name="Welch R."/>
            <person name="Almeida N.F."/>
            <person name="Arnold F."/>
            <person name="Burton O.T."/>
            <person name="Du Z."/>
            <person name="Ewing A."/>
            <person name="Godsy E."/>
            <person name="Heisel S."/>
            <person name="Houmiel K.L."/>
            <person name="Jhaveri J."/>
            <person name="Lu J."/>
            <person name="Miller N.M."/>
            <person name="Norton S."/>
            <person name="Chen Q."/>
            <person name="Phoolcharoen W."/>
            <person name="Ohlin V."/>
            <person name="Ondrusek D."/>
            <person name="Pride N."/>
            <person name="Stricklin S.L."/>
            <person name="Sun J."/>
            <person name="Wheeler C."/>
            <person name="Wilson L."/>
            <person name="Zhu H."/>
            <person name="Wood D.W."/>
        </authorList>
    </citation>
    <scope>NUCLEOTIDE SEQUENCE [LARGE SCALE GENOMIC DNA]</scope>
    <source>
        <strain evidence="2">K84 / ATCC BAA-868</strain>
    </source>
</reference>
<dbReference type="EMBL" id="CP000628">
    <property type="protein sequence ID" value="ACM25687.1"/>
    <property type="molecule type" value="Genomic_DNA"/>
</dbReference>
<dbReference type="STRING" id="311403.Arad_1176"/>
<dbReference type="KEGG" id="ara:Arad_1176"/>
<organism evidence="1 2">
    <name type="scientific">Rhizobium rhizogenes (strain K84 / ATCC BAA-868)</name>
    <name type="common">Agrobacterium radiobacter</name>
    <dbReference type="NCBI Taxonomy" id="311403"/>
    <lineage>
        <taxon>Bacteria</taxon>
        <taxon>Pseudomonadati</taxon>
        <taxon>Pseudomonadota</taxon>
        <taxon>Alphaproteobacteria</taxon>
        <taxon>Hyphomicrobiales</taxon>
        <taxon>Rhizobiaceae</taxon>
        <taxon>Rhizobium/Agrobacterium group</taxon>
        <taxon>Rhizobium</taxon>
    </lineage>
</organism>
<dbReference type="Pfam" id="PF20361">
    <property type="entry name" value="DUF6656"/>
    <property type="match status" value="1"/>
</dbReference>
<proteinExistence type="predicted"/>